<evidence type="ECO:0000313" key="5">
    <source>
        <dbReference type="Proteomes" id="UP000298438"/>
    </source>
</evidence>
<dbReference type="InterPro" id="IPR016181">
    <property type="entry name" value="Acyl_CoA_acyltransferase"/>
</dbReference>
<protein>
    <submittedName>
        <fullName evidence="4">N-acetyltransferase family protein</fullName>
    </submittedName>
</protein>
<dbReference type="Pfam" id="PF13420">
    <property type="entry name" value="Acetyltransf_4"/>
    <property type="match status" value="1"/>
</dbReference>
<dbReference type="PANTHER" id="PTHR43072:SF23">
    <property type="entry name" value="UPF0039 PROTEIN C11D3.02C"/>
    <property type="match status" value="1"/>
</dbReference>
<evidence type="ECO:0000256" key="2">
    <source>
        <dbReference type="ARBA" id="ARBA00023315"/>
    </source>
</evidence>
<feature type="domain" description="N-acetyltransferase" evidence="3">
    <location>
        <begin position="1"/>
        <end position="165"/>
    </location>
</feature>
<proteinExistence type="predicted"/>
<evidence type="ECO:0000259" key="3">
    <source>
        <dbReference type="PROSITE" id="PS51186"/>
    </source>
</evidence>
<dbReference type="SUPFAM" id="SSF55729">
    <property type="entry name" value="Acyl-CoA N-acyltransferases (Nat)"/>
    <property type="match status" value="1"/>
</dbReference>
<dbReference type="Gene3D" id="3.40.630.30">
    <property type="match status" value="1"/>
</dbReference>
<dbReference type="CDD" id="cd04301">
    <property type="entry name" value="NAT_SF"/>
    <property type="match status" value="1"/>
</dbReference>
<keyword evidence="2" id="KW-0012">Acyltransferase</keyword>
<dbReference type="Proteomes" id="UP000298438">
    <property type="component" value="Unassembled WGS sequence"/>
</dbReference>
<comment type="caution">
    <text evidence="4">The sequence shown here is derived from an EMBL/GenBank/DDBJ whole genome shotgun (WGS) entry which is preliminary data.</text>
</comment>
<name>A0A4Y9S7J8_9BURK</name>
<keyword evidence="5" id="KW-1185">Reference proteome</keyword>
<dbReference type="OrthoDB" id="5459937at2"/>
<dbReference type="PROSITE" id="PS51186">
    <property type="entry name" value="GNAT"/>
    <property type="match status" value="1"/>
</dbReference>
<dbReference type="EMBL" id="SPVF01000220">
    <property type="protein sequence ID" value="TFW16057.1"/>
    <property type="molecule type" value="Genomic_DNA"/>
</dbReference>
<accession>A0A4Y9S7J8</accession>
<keyword evidence="1 4" id="KW-0808">Transferase</keyword>
<evidence type="ECO:0000256" key="1">
    <source>
        <dbReference type="ARBA" id="ARBA00022679"/>
    </source>
</evidence>
<reference evidence="4 5" key="1">
    <citation type="submission" date="2019-03" db="EMBL/GenBank/DDBJ databases">
        <title>Draft Genome Sequence of Massilia arenosa sp. nov., a Novel Massilia Species Isolated from a Sandy-loam Maize Soil.</title>
        <authorList>
            <person name="Raths R."/>
            <person name="Peta V."/>
            <person name="Bucking H."/>
        </authorList>
    </citation>
    <scope>NUCLEOTIDE SEQUENCE [LARGE SCALE GENOMIC DNA]</scope>
    <source>
        <strain evidence="4 5">MC02</strain>
    </source>
</reference>
<dbReference type="AlphaFoldDB" id="A0A4Y9S7J8"/>
<dbReference type="NCBIfam" id="NF040504">
    <property type="entry name" value="resist_ArsN1b"/>
    <property type="match status" value="1"/>
</dbReference>
<dbReference type="RefSeq" id="WP_135208447.1">
    <property type="nucleotide sequence ID" value="NZ_SPVF01000220.1"/>
</dbReference>
<dbReference type="PANTHER" id="PTHR43072">
    <property type="entry name" value="N-ACETYLTRANSFERASE"/>
    <property type="match status" value="1"/>
</dbReference>
<evidence type="ECO:0000313" key="4">
    <source>
        <dbReference type="EMBL" id="TFW16057.1"/>
    </source>
</evidence>
<dbReference type="InterPro" id="IPR000182">
    <property type="entry name" value="GNAT_dom"/>
</dbReference>
<organism evidence="4 5">
    <name type="scientific">Zemynaea arenosa</name>
    <dbReference type="NCBI Taxonomy" id="2561931"/>
    <lineage>
        <taxon>Bacteria</taxon>
        <taxon>Pseudomonadati</taxon>
        <taxon>Pseudomonadota</taxon>
        <taxon>Betaproteobacteria</taxon>
        <taxon>Burkholderiales</taxon>
        <taxon>Oxalobacteraceae</taxon>
        <taxon>Telluria group</taxon>
        <taxon>Zemynaea</taxon>
    </lineage>
</organism>
<dbReference type="GO" id="GO:0016747">
    <property type="term" value="F:acyltransferase activity, transferring groups other than amino-acyl groups"/>
    <property type="evidence" value="ECO:0007669"/>
    <property type="project" value="InterPro"/>
</dbReference>
<sequence>MIRTATVADAPALAAIYNHYIRETTITFEEEPLMPDEMARRIESVQASGLSWLVSEVDGAIAGYAYATKWRERSAYRFSVESTVYVAPERQGQGLGRALYDQLLAALKDRGVHTVIGGIAQPNEGSVALHEKMGFRKVAMFEQVGQKFGRWIDVGYWQLLMDKPE</sequence>
<gene>
    <name evidence="4" type="ORF">E4L96_17235</name>
</gene>